<name>A0A2T1GEN0_9CYAN</name>
<comment type="caution">
    <text evidence="1">The sequence shown here is derived from an EMBL/GenBank/DDBJ whole genome shotgun (WGS) entry which is preliminary data.</text>
</comment>
<gene>
    <name evidence="1" type="ORF">C7B77_13145</name>
</gene>
<protein>
    <submittedName>
        <fullName evidence="1">Uncharacterized protein</fullName>
    </submittedName>
</protein>
<sequence length="61" mass="6738">MISSGGVHNECDLAQKLDPSDGDRLRSALSFFGDTFNFLLSTLSQTIFRLSLLKIECKAQT</sequence>
<proteinExistence type="predicted"/>
<organism evidence="1 2">
    <name type="scientific">Chamaesiphon polymorphus CCALA 037</name>
    <dbReference type="NCBI Taxonomy" id="2107692"/>
    <lineage>
        <taxon>Bacteria</taxon>
        <taxon>Bacillati</taxon>
        <taxon>Cyanobacteriota</taxon>
        <taxon>Cyanophyceae</taxon>
        <taxon>Gomontiellales</taxon>
        <taxon>Chamaesiphonaceae</taxon>
        <taxon>Chamaesiphon</taxon>
    </lineage>
</organism>
<evidence type="ECO:0000313" key="1">
    <source>
        <dbReference type="EMBL" id="PSB56029.1"/>
    </source>
</evidence>
<dbReference type="Proteomes" id="UP000238937">
    <property type="component" value="Unassembled WGS sequence"/>
</dbReference>
<dbReference type="AlphaFoldDB" id="A0A2T1GEN0"/>
<dbReference type="EMBL" id="PVWO01000149">
    <property type="protein sequence ID" value="PSB56029.1"/>
    <property type="molecule type" value="Genomic_DNA"/>
</dbReference>
<evidence type="ECO:0000313" key="2">
    <source>
        <dbReference type="Proteomes" id="UP000238937"/>
    </source>
</evidence>
<reference evidence="1 2" key="1">
    <citation type="submission" date="2018-03" db="EMBL/GenBank/DDBJ databases">
        <title>The ancient ancestry and fast evolution of plastids.</title>
        <authorList>
            <person name="Moore K.R."/>
            <person name="Magnabosco C."/>
            <person name="Momper L."/>
            <person name="Gold D.A."/>
            <person name="Bosak T."/>
            <person name="Fournier G.P."/>
        </authorList>
    </citation>
    <scope>NUCLEOTIDE SEQUENCE [LARGE SCALE GENOMIC DNA]</scope>
    <source>
        <strain evidence="1 2">CCALA 037</strain>
    </source>
</reference>
<accession>A0A2T1GEN0</accession>
<keyword evidence="2" id="KW-1185">Reference proteome</keyword>